<comment type="caution">
    <text evidence="1">The sequence shown here is derived from an EMBL/GenBank/DDBJ whole genome shotgun (WGS) entry which is preliminary data.</text>
</comment>
<evidence type="ECO:0000313" key="2">
    <source>
        <dbReference type="Proteomes" id="UP000807469"/>
    </source>
</evidence>
<organism evidence="1 2">
    <name type="scientific">Pholiota conissans</name>
    <dbReference type="NCBI Taxonomy" id="109636"/>
    <lineage>
        <taxon>Eukaryota</taxon>
        <taxon>Fungi</taxon>
        <taxon>Dikarya</taxon>
        <taxon>Basidiomycota</taxon>
        <taxon>Agaricomycotina</taxon>
        <taxon>Agaricomycetes</taxon>
        <taxon>Agaricomycetidae</taxon>
        <taxon>Agaricales</taxon>
        <taxon>Agaricineae</taxon>
        <taxon>Strophariaceae</taxon>
        <taxon>Pholiota</taxon>
    </lineage>
</organism>
<gene>
    <name evidence="1" type="ORF">BDN70DRAFT_939779</name>
</gene>
<protein>
    <submittedName>
        <fullName evidence="1">Uncharacterized protein</fullName>
    </submittedName>
</protein>
<dbReference type="Proteomes" id="UP000807469">
    <property type="component" value="Unassembled WGS sequence"/>
</dbReference>
<accession>A0A9P6CS91</accession>
<name>A0A9P6CS91_9AGAR</name>
<reference evidence="1" key="1">
    <citation type="submission" date="2020-11" db="EMBL/GenBank/DDBJ databases">
        <authorList>
            <consortium name="DOE Joint Genome Institute"/>
            <person name="Ahrendt S."/>
            <person name="Riley R."/>
            <person name="Andreopoulos W."/>
            <person name="Labutti K."/>
            <person name="Pangilinan J."/>
            <person name="Ruiz-Duenas F.J."/>
            <person name="Barrasa J.M."/>
            <person name="Sanchez-Garcia M."/>
            <person name="Camarero S."/>
            <person name="Miyauchi S."/>
            <person name="Serrano A."/>
            <person name="Linde D."/>
            <person name="Babiker R."/>
            <person name="Drula E."/>
            <person name="Ayuso-Fernandez I."/>
            <person name="Pacheco R."/>
            <person name="Padilla G."/>
            <person name="Ferreira P."/>
            <person name="Barriuso J."/>
            <person name="Kellner H."/>
            <person name="Castanera R."/>
            <person name="Alfaro M."/>
            <person name="Ramirez L."/>
            <person name="Pisabarro A.G."/>
            <person name="Kuo A."/>
            <person name="Tritt A."/>
            <person name="Lipzen A."/>
            <person name="He G."/>
            <person name="Yan M."/>
            <person name="Ng V."/>
            <person name="Cullen D."/>
            <person name="Martin F."/>
            <person name="Rosso M.-N."/>
            <person name="Henrissat B."/>
            <person name="Hibbett D."/>
            <person name="Martinez A.T."/>
            <person name="Grigoriev I.V."/>
        </authorList>
    </citation>
    <scope>NUCLEOTIDE SEQUENCE</scope>
    <source>
        <strain evidence="1">CIRM-BRFM 674</strain>
    </source>
</reference>
<dbReference type="AlphaFoldDB" id="A0A9P6CS91"/>
<dbReference type="OrthoDB" id="79452at2759"/>
<sequence length="91" mass="10048">MGPEDFVDNLNGMFGIAFGNVTQDLYITEDLLKVQSSDRTGWLSSQDVWPLEELAEIQTIYSHIQEVEPSSLISELTQASGKGKASGTKQR</sequence>
<dbReference type="EMBL" id="MU156045">
    <property type="protein sequence ID" value="KAF9470363.1"/>
    <property type="molecule type" value="Genomic_DNA"/>
</dbReference>
<keyword evidence="2" id="KW-1185">Reference proteome</keyword>
<evidence type="ECO:0000313" key="1">
    <source>
        <dbReference type="EMBL" id="KAF9470363.1"/>
    </source>
</evidence>
<proteinExistence type="predicted"/>